<proteinExistence type="predicted"/>
<dbReference type="Proteomes" id="UP000216063">
    <property type="component" value="Unassembled WGS sequence"/>
</dbReference>
<organism evidence="2 3">
    <name type="scientific">Mycolicibacterium sphagni</name>
    <dbReference type="NCBI Taxonomy" id="1786"/>
    <lineage>
        <taxon>Bacteria</taxon>
        <taxon>Bacillati</taxon>
        <taxon>Actinomycetota</taxon>
        <taxon>Actinomycetes</taxon>
        <taxon>Mycobacteriales</taxon>
        <taxon>Mycobacteriaceae</taxon>
        <taxon>Mycolicibacterium</taxon>
    </lineage>
</organism>
<evidence type="ECO:0008006" key="4">
    <source>
        <dbReference type="Google" id="ProtNLM"/>
    </source>
</evidence>
<sequence>MGEIMKVMLVAAGTCLAGALAFPVVASAVASAAEQAPVTVGFTDGGAGWSQDFVPMGWYDPQWGPGWNDGYPAPGWVPPQGWAPPVDWIPPQGWYPPPGYALPPNWAGPCHGPLFNLFHPLRCW</sequence>
<evidence type="ECO:0000313" key="3">
    <source>
        <dbReference type="Proteomes" id="UP000216063"/>
    </source>
</evidence>
<evidence type="ECO:0000313" key="2">
    <source>
        <dbReference type="EMBL" id="OYN77932.1"/>
    </source>
</evidence>
<accession>A0A255DLS3</accession>
<keyword evidence="3" id="KW-1185">Reference proteome</keyword>
<gene>
    <name evidence="2" type="ORF">CG716_16860</name>
</gene>
<name>A0A255DLS3_9MYCO</name>
<reference evidence="2 3" key="1">
    <citation type="submission" date="2017-07" db="EMBL/GenBank/DDBJ databases">
        <title>The new phylogeny of genus Mycobacterium.</title>
        <authorList>
            <person name="Tortoli E."/>
            <person name="Trovato A."/>
            <person name="Cirillo D.M."/>
        </authorList>
    </citation>
    <scope>NUCLEOTIDE SEQUENCE [LARGE SCALE GENOMIC DNA]</scope>
    <source>
        <strain evidence="2 3">ATCC 33027</strain>
    </source>
</reference>
<dbReference type="EMBL" id="NOZR01000014">
    <property type="protein sequence ID" value="OYN77932.1"/>
    <property type="molecule type" value="Genomic_DNA"/>
</dbReference>
<feature type="chain" id="PRO_5039618700" description="Secreted protein" evidence="1">
    <location>
        <begin position="33"/>
        <end position="124"/>
    </location>
</feature>
<keyword evidence="1" id="KW-0732">Signal</keyword>
<evidence type="ECO:0000256" key="1">
    <source>
        <dbReference type="SAM" id="SignalP"/>
    </source>
</evidence>
<protein>
    <recommendedName>
        <fullName evidence="4">Secreted protein</fullName>
    </recommendedName>
</protein>
<feature type="signal peptide" evidence="1">
    <location>
        <begin position="1"/>
        <end position="32"/>
    </location>
</feature>
<comment type="caution">
    <text evidence="2">The sequence shown here is derived from an EMBL/GenBank/DDBJ whole genome shotgun (WGS) entry which is preliminary data.</text>
</comment>
<dbReference type="AlphaFoldDB" id="A0A255DLS3"/>